<dbReference type="Proteomes" id="UP001501231">
    <property type="component" value="Unassembled WGS sequence"/>
</dbReference>
<name>A0ABP5WGP9_9ACTN</name>
<comment type="caution">
    <text evidence="1">The sequence shown here is derived from an EMBL/GenBank/DDBJ whole genome shotgun (WGS) entry which is preliminary data.</text>
</comment>
<reference evidence="2" key="1">
    <citation type="journal article" date="2019" name="Int. J. Syst. Evol. Microbiol.">
        <title>The Global Catalogue of Microorganisms (GCM) 10K type strain sequencing project: providing services to taxonomists for standard genome sequencing and annotation.</title>
        <authorList>
            <consortium name="The Broad Institute Genomics Platform"/>
            <consortium name="The Broad Institute Genome Sequencing Center for Infectious Disease"/>
            <person name="Wu L."/>
            <person name="Ma J."/>
        </authorList>
    </citation>
    <scope>NUCLEOTIDE SEQUENCE [LARGE SCALE GENOMIC DNA]</scope>
    <source>
        <strain evidence="2">JCM 3325</strain>
    </source>
</reference>
<proteinExistence type="predicted"/>
<sequence>MTPQRKLRKGQTFTKARNFAGCTAGLLRFATPGEVDVLLGRLPEQYVRHALYSHGMPNRVVMEAVLRGRKSGQIDWLVKQALLRDEPSELLGRLLDLDDPKVNEALLTAESRRTRIPRNLRRQLAHQTSRRDGVTPLPLPAELRELLLAGHRRQEPLDHAMLHAADPDLAGNALRFLGAGADPHGAVRACRTLLDAGRDEEVAELVELGRLPALRWGPGEAEPSVLAYAQAAITSPEGARRLRELSERVRRPEFLRSVDEIADSDGCEPWRSEPLVPTVVNRRHASVPRVDWNAVLEEPRRPFPYRVARFMALRTDVPLELHRMMVEDHPELAALIADPAPELLADLCARGARPGAEVMLKVAGNGLVAGTISAGFVVQTVPEEALEVIAESLWLPGLRGTAEIRALLGRSGDVPLSPVFVEETGQGRVRRLRRPGVRSHWDPGLAYGPAVVELMRQGPLTADDVLSKVDADAVLAPTDGGLPDPRVLRRLAEHVHENLGGRPEAWTVALKLLADGFVGSLRKLIVTAGSVTRERPGSP</sequence>
<accession>A0ABP5WGP9</accession>
<dbReference type="EMBL" id="BAAARW010000015">
    <property type="protein sequence ID" value="GAA2425009.1"/>
    <property type="molecule type" value="Genomic_DNA"/>
</dbReference>
<protein>
    <recommendedName>
        <fullName evidence="3">HEAT repeat domain-containing protein</fullName>
    </recommendedName>
</protein>
<evidence type="ECO:0008006" key="3">
    <source>
        <dbReference type="Google" id="ProtNLM"/>
    </source>
</evidence>
<organism evidence="1 2">
    <name type="scientific">Actinomadura vinacea</name>
    <dbReference type="NCBI Taxonomy" id="115336"/>
    <lineage>
        <taxon>Bacteria</taxon>
        <taxon>Bacillati</taxon>
        <taxon>Actinomycetota</taxon>
        <taxon>Actinomycetes</taxon>
        <taxon>Streptosporangiales</taxon>
        <taxon>Thermomonosporaceae</taxon>
        <taxon>Actinomadura</taxon>
    </lineage>
</organism>
<evidence type="ECO:0000313" key="1">
    <source>
        <dbReference type="EMBL" id="GAA2425009.1"/>
    </source>
</evidence>
<dbReference type="RefSeq" id="WP_344590860.1">
    <property type="nucleotide sequence ID" value="NZ_BAAARW010000015.1"/>
</dbReference>
<gene>
    <name evidence="1" type="ORF">GCM10010191_41520</name>
</gene>
<keyword evidence="2" id="KW-1185">Reference proteome</keyword>
<evidence type="ECO:0000313" key="2">
    <source>
        <dbReference type="Proteomes" id="UP001501231"/>
    </source>
</evidence>